<dbReference type="CDD" id="cd01425">
    <property type="entry name" value="RPS2"/>
    <property type="match status" value="1"/>
</dbReference>
<evidence type="ECO:0000256" key="6">
    <source>
        <dbReference type="RuleBase" id="RU003631"/>
    </source>
</evidence>
<evidence type="ECO:0000256" key="1">
    <source>
        <dbReference type="ARBA" id="ARBA00006242"/>
    </source>
</evidence>
<evidence type="ECO:0000256" key="3">
    <source>
        <dbReference type="ARBA" id="ARBA00023274"/>
    </source>
</evidence>
<dbReference type="InterPro" id="IPR005706">
    <property type="entry name" value="Ribosomal_uS2_bac/mit/plastid"/>
</dbReference>
<evidence type="ECO:0000256" key="4">
    <source>
        <dbReference type="ARBA" id="ARBA00035256"/>
    </source>
</evidence>
<comment type="similarity">
    <text evidence="1 5 6">Belongs to the universal ribosomal protein uS2 family.</text>
</comment>
<gene>
    <name evidence="5 7" type="primary">rpsB</name>
    <name evidence="7" type="ORF">ENP86_10800</name>
</gene>
<dbReference type="GO" id="GO:0003735">
    <property type="term" value="F:structural constituent of ribosome"/>
    <property type="evidence" value="ECO:0007669"/>
    <property type="project" value="InterPro"/>
</dbReference>
<evidence type="ECO:0000256" key="2">
    <source>
        <dbReference type="ARBA" id="ARBA00022980"/>
    </source>
</evidence>
<dbReference type="InterPro" id="IPR023591">
    <property type="entry name" value="Ribosomal_uS2_flav_dom_sf"/>
</dbReference>
<dbReference type="Pfam" id="PF00318">
    <property type="entry name" value="Ribosomal_S2"/>
    <property type="match status" value="1"/>
</dbReference>
<dbReference type="SUPFAM" id="SSF52313">
    <property type="entry name" value="Ribosomal protein S2"/>
    <property type="match status" value="1"/>
</dbReference>
<dbReference type="PANTHER" id="PTHR12534">
    <property type="entry name" value="30S RIBOSOMAL PROTEIN S2 PROKARYOTIC AND ORGANELLAR"/>
    <property type="match status" value="1"/>
</dbReference>
<dbReference type="Gene3D" id="3.40.50.10490">
    <property type="entry name" value="Glucose-6-phosphate isomerase like protein, domain 1"/>
    <property type="match status" value="1"/>
</dbReference>
<evidence type="ECO:0000256" key="5">
    <source>
        <dbReference type="HAMAP-Rule" id="MF_00291"/>
    </source>
</evidence>
<dbReference type="HAMAP" id="MF_00291_B">
    <property type="entry name" value="Ribosomal_uS2_B"/>
    <property type="match status" value="1"/>
</dbReference>
<dbReference type="AlphaFoldDB" id="A0A7V0Z7B9"/>
<dbReference type="GO" id="GO:0022627">
    <property type="term" value="C:cytosolic small ribosomal subunit"/>
    <property type="evidence" value="ECO:0007669"/>
    <property type="project" value="TreeGrafter"/>
</dbReference>
<dbReference type="GO" id="GO:0006412">
    <property type="term" value="P:translation"/>
    <property type="evidence" value="ECO:0007669"/>
    <property type="project" value="UniProtKB-UniRule"/>
</dbReference>
<dbReference type="PANTHER" id="PTHR12534:SF0">
    <property type="entry name" value="SMALL RIBOSOMAL SUBUNIT PROTEIN US2M"/>
    <property type="match status" value="1"/>
</dbReference>
<proteinExistence type="inferred from homology"/>
<dbReference type="InterPro" id="IPR001865">
    <property type="entry name" value="Ribosomal_uS2"/>
</dbReference>
<name>A0A7V0Z7B9_UNCW3</name>
<comment type="caution">
    <text evidence="7">The sequence shown here is derived from an EMBL/GenBank/DDBJ whole genome shotgun (WGS) entry which is preliminary data.</text>
</comment>
<dbReference type="NCBIfam" id="TIGR01011">
    <property type="entry name" value="rpsB_bact"/>
    <property type="match status" value="1"/>
</dbReference>
<dbReference type="EMBL" id="DSKY01000022">
    <property type="protein sequence ID" value="HDY60012.1"/>
    <property type="molecule type" value="Genomic_DNA"/>
</dbReference>
<evidence type="ECO:0000313" key="7">
    <source>
        <dbReference type="EMBL" id="HDY60012.1"/>
    </source>
</evidence>
<protein>
    <recommendedName>
        <fullName evidence="4 5">Small ribosomal subunit protein uS2</fullName>
    </recommendedName>
</protein>
<dbReference type="PROSITE" id="PS00963">
    <property type="entry name" value="RIBOSOMAL_S2_2"/>
    <property type="match status" value="1"/>
</dbReference>
<dbReference type="PRINTS" id="PR00395">
    <property type="entry name" value="RIBOSOMALS2"/>
</dbReference>
<organism evidence="7">
    <name type="scientific">candidate division WOR-3 bacterium</name>
    <dbReference type="NCBI Taxonomy" id="2052148"/>
    <lineage>
        <taxon>Bacteria</taxon>
        <taxon>Bacteria division WOR-3</taxon>
    </lineage>
</organism>
<dbReference type="Gene3D" id="1.10.287.610">
    <property type="entry name" value="Helix hairpin bin"/>
    <property type="match status" value="1"/>
</dbReference>
<keyword evidence="3 5" id="KW-0687">Ribonucleoprotein</keyword>
<accession>A0A7V0Z7B9</accession>
<sequence length="235" mass="26818">MEIVTMQELISTGIHFGHRTKRWNPKMAKYIFGKKNGVHIIDLRQTLESLKKAYEATVRIAEQGKGILYVGTKKQARDVIKEEALRAGAFYITERWLGGLLTNFNTLYTRVQRLRELEQMKEDGRWSMLPKKELVRYEREFTKLAKYFEGIKEMDRLPGLVFIVDVIKDATAVKEARKVGIPVIAIVDTNTDPTGIDYPIPGNDDSLRAISLVAKTISNAILEGRKGFETEEKEA</sequence>
<dbReference type="FunFam" id="1.10.287.610:FF:000001">
    <property type="entry name" value="30S ribosomal protein S2"/>
    <property type="match status" value="1"/>
</dbReference>
<keyword evidence="2 5" id="KW-0689">Ribosomal protein</keyword>
<dbReference type="InterPro" id="IPR018130">
    <property type="entry name" value="Ribosomal_uS2_CS"/>
</dbReference>
<reference evidence="7" key="1">
    <citation type="journal article" date="2020" name="mSystems">
        <title>Genome- and Community-Level Interaction Insights into Carbon Utilization and Element Cycling Functions of Hydrothermarchaeota in Hydrothermal Sediment.</title>
        <authorList>
            <person name="Zhou Z."/>
            <person name="Liu Y."/>
            <person name="Xu W."/>
            <person name="Pan J."/>
            <person name="Luo Z.H."/>
            <person name="Li M."/>
        </authorList>
    </citation>
    <scope>NUCLEOTIDE SEQUENCE [LARGE SCALE GENOMIC DNA]</scope>
    <source>
        <strain evidence="7">SpSt-258</strain>
    </source>
</reference>